<comment type="pathway">
    <text evidence="2">Alkene biosynthesis; ethylene biosynthesis via 2-oxoglutarate.</text>
</comment>
<feature type="domain" description="Fe2OG dioxygenase" evidence="12">
    <location>
        <begin position="179"/>
        <end position="282"/>
    </location>
</feature>
<dbReference type="InterPro" id="IPR050231">
    <property type="entry name" value="Iron_ascorbate_oxido_reductase"/>
</dbReference>
<evidence type="ECO:0000256" key="8">
    <source>
        <dbReference type="ARBA" id="ARBA00031282"/>
    </source>
</evidence>
<dbReference type="InterPro" id="IPR026992">
    <property type="entry name" value="DIOX_N"/>
</dbReference>
<evidence type="ECO:0000256" key="6">
    <source>
        <dbReference type="ARBA" id="ARBA00022666"/>
    </source>
</evidence>
<dbReference type="PANTHER" id="PTHR47990">
    <property type="entry name" value="2-OXOGLUTARATE (2OG) AND FE(II)-DEPENDENT OXYGENASE SUPERFAMILY PROTEIN-RELATED"/>
    <property type="match status" value="1"/>
</dbReference>
<dbReference type="EMBL" id="JAGIZA010000002">
    <property type="protein sequence ID" value="MBP0491927.1"/>
    <property type="molecule type" value="Genomic_DNA"/>
</dbReference>
<comment type="caution">
    <text evidence="13">The sequence shown here is derived from an EMBL/GenBank/DDBJ whole genome shotgun (WGS) entry which is preliminary data.</text>
</comment>
<dbReference type="SUPFAM" id="SSF51197">
    <property type="entry name" value="Clavaminate synthase-like"/>
    <property type="match status" value="1"/>
</dbReference>
<dbReference type="GO" id="GO:0046872">
    <property type="term" value="F:metal ion binding"/>
    <property type="evidence" value="ECO:0007669"/>
    <property type="project" value="UniProtKB-KW"/>
</dbReference>
<evidence type="ECO:0000256" key="2">
    <source>
        <dbReference type="ARBA" id="ARBA00004767"/>
    </source>
</evidence>
<dbReference type="Gene3D" id="2.60.120.330">
    <property type="entry name" value="B-lactam Antibiotic, Isopenicillin N Synthase, Chain"/>
    <property type="match status" value="1"/>
</dbReference>
<keyword evidence="14" id="KW-1185">Reference proteome</keyword>
<protein>
    <recommendedName>
        <fullName evidence="5">2-oxoglutarate-dependent ethylene/succinate-forming enzyme</fullName>
        <ecNumber evidence="4">1.13.12.19</ecNumber>
        <ecNumber evidence="3">1.14.20.7</ecNumber>
    </recommendedName>
    <alternativeName>
        <fullName evidence="7">2-oxoglutarate dioxygenase (ethylene-forming)</fullName>
    </alternativeName>
    <alternativeName>
        <fullName evidence="8">2-oxoglutarate/L-arginine monooxygenase/decarboxylase (succinate-forming)</fullName>
    </alternativeName>
</protein>
<proteinExistence type="inferred from homology"/>
<evidence type="ECO:0000256" key="9">
    <source>
        <dbReference type="ARBA" id="ARBA00047725"/>
    </source>
</evidence>
<comment type="cofactor">
    <cofactor evidence="1">
        <name>Fe(2+)</name>
        <dbReference type="ChEBI" id="CHEBI:29033"/>
    </cofactor>
</comment>
<evidence type="ECO:0000256" key="11">
    <source>
        <dbReference type="RuleBase" id="RU003682"/>
    </source>
</evidence>
<keyword evidence="11" id="KW-0479">Metal-binding</keyword>
<dbReference type="InterPro" id="IPR044861">
    <property type="entry name" value="IPNS-like_FE2OG_OXY"/>
</dbReference>
<dbReference type="GO" id="GO:0009693">
    <property type="term" value="P:ethylene biosynthetic process"/>
    <property type="evidence" value="ECO:0007669"/>
    <property type="project" value="UniProtKB-KW"/>
</dbReference>
<evidence type="ECO:0000313" key="13">
    <source>
        <dbReference type="EMBL" id="MBP0491927.1"/>
    </source>
</evidence>
<evidence type="ECO:0000256" key="1">
    <source>
        <dbReference type="ARBA" id="ARBA00001954"/>
    </source>
</evidence>
<keyword evidence="11" id="KW-0408">Iron</keyword>
<reference evidence="13" key="1">
    <citation type="submission" date="2021-03" db="EMBL/GenBank/DDBJ databases">
        <authorList>
            <person name="So Y."/>
        </authorList>
    </citation>
    <scope>NUCLEOTIDE SEQUENCE</scope>
    <source>
        <strain evidence="13">SG15</strain>
    </source>
</reference>
<sequence>MEAKRMADTTSLPVIDVSGLNEGSANAVPQVAEAIRAACTGPGFFYVSGHGVPDTVIAGAVLATRDFFHLPPEVKAGVKANARHRGWHAMGGALMEGAKHSDRKEFFSIGLELPEDDSAVRAGEALRGPNQWPDFAPALRPAMSAYYDAMFGLGGRLLRAVAVSLGLEEGFFAPRYRKPLQRTQAIFYPPQNVGAEDEIYGVAPHTDFGCITLLWQDDNGGLQVRERQSGAWIDAPPLPGTLVVNVGDLLGRWSNDRFASTPHRVVNRSGRERISIATFHDPDFGAVIDPRELGTPEDEARYEPITAGRHILNRFDQAFGYRKTLAAAG</sequence>
<keyword evidence="11" id="KW-0560">Oxidoreductase</keyword>
<dbReference type="GO" id="GO:0102276">
    <property type="term" value="F:2-oxoglutarate oxygenase/decarboxylase (ethylene-forming) activity"/>
    <property type="evidence" value="ECO:0007669"/>
    <property type="project" value="UniProtKB-EC"/>
</dbReference>
<evidence type="ECO:0000256" key="3">
    <source>
        <dbReference type="ARBA" id="ARBA00012293"/>
    </source>
</evidence>
<evidence type="ECO:0000313" key="14">
    <source>
        <dbReference type="Proteomes" id="UP000677537"/>
    </source>
</evidence>
<dbReference type="PRINTS" id="PR00682">
    <property type="entry name" value="IPNSYNTHASE"/>
</dbReference>
<evidence type="ECO:0000256" key="4">
    <source>
        <dbReference type="ARBA" id="ARBA00012531"/>
    </source>
</evidence>
<dbReference type="Pfam" id="PF03171">
    <property type="entry name" value="2OG-FeII_Oxy"/>
    <property type="match status" value="1"/>
</dbReference>
<dbReference type="AlphaFoldDB" id="A0A940MVD2"/>
<comment type="catalytic activity">
    <reaction evidence="9">
        <text>2-oxoglutarate + O2 + 2 H(+) = ethene + 3 CO2 + H2O</text>
        <dbReference type="Rhea" id="RHEA:31523"/>
        <dbReference type="ChEBI" id="CHEBI:15377"/>
        <dbReference type="ChEBI" id="CHEBI:15378"/>
        <dbReference type="ChEBI" id="CHEBI:15379"/>
        <dbReference type="ChEBI" id="CHEBI:16526"/>
        <dbReference type="ChEBI" id="CHEBI:16810"/>
        <dbReference type="ChEBI" id="CHEBI:18153"/>
        <dbReference type="EC" id="1.13.12.19"/>
    </reaction>
</comment>
<evidence type="ECO:0000256" key="7">
    <source>
        <dbReference type="ARBA" id="ARBA00031011"/>
    </source>
</evidence>
<dbReference type="EC" id="1.14.20.7" evidence="3"/>
<dbReference type="PROSITE" id="PS51471">
    <property type="entry name" value="FE2OG_OXY"/>
    <property type="match status" value="1"/>
</dbReference>
<dbReference type="InterPro" id="IPR027443">
    <property type="entry name" value="IPNS-like_sf"/>
</dbReference>
<dbReference type="Pfam" id="PF14226">
    <property type="entry name" value="DIOX_N"/>
    <property type="match status" value="1"/>
</dbReference>
<evidence type="ECO:0000256" key="10">
    <source>
        <dbReference type="ARBA" id="ARBA00049359"/>
    </source>
</evidence>
<dbReference type="Proteomes" id="UP000677537">
    <property type="component" value="Unassembled WGS sequence"/>
</dbReference>
<name>A0A940MVD2_9PROT</name>
<comment type="catalytic activity">
    <reaction evidence="10">
        <text>L-arginine + 2-oxoglutarate + O2 = guanidine + L-glutamate 5-semialdehyde + succinate + CO2</text>
        <dbReference type="Rhea" id="RHEA:31535"/>
        <dbReference type="ChEBI" id="CHEBI:15379"/>
        <dbReference type="ChEBI" id="CHEBI:16526"/>
        <dbReference type="ChEBI" id="CHEBI:16810"/>
        <dbReference type="ChEBI" id="CHEBI:30031"/>
        <dbReference type="ChEBI" id="CHEBI:30087"/>
        <dbReference type="ChEBI" id="CHEBI:32682"/>
        <dbReference type="ChEBI" id="CHEBI:58066"/>
        <dbReference type="EC" id="1.14.20.7"/>
    </reaction>
</comment>
<dbReference type="EC" id="1.13.12.19" evidence="4"/>
<comment type="similarity">
    <text evidence="11">Belongs to the iron/ascorbate-dependent oxidoreductase family.</text>
</comment>
<evidence type="ECO:0000256" key="5">
    <source>
        <dbReference type="ARBA" id="ARBA00019045"/>
    </source>
</evidence>
<accession>A0A940MVD2</accession>
<keyword evidence="6" id="KW-0266">Ethylene biosynthesis</keyword>
<gene>
    <name evidence="13" type="ORF">J5Y10_03955</name>
</gene>
<dbReference type="InterPro" id="IPR005123">
    <property type="entry name" value="Oxoglu/Fe-dep_dioxygenase_dom"/>
</dbReference>
<evidence type="ECO:0000259" key="12">
    <source>
        <dbReference type="PROSITE" id="PS51471"/>
    </source>
</evidence>
<organism evidence="13 14">
    <name type="scientific">Roseomonas indoligenes</name>
    <dbReference type="NCBI Taxonomy" id="2820811"/>
    <lineage>
        <taxon>Bacteria</taxon>
        <taxon>Pseudomonadati</taxon>
        <taxon>Pseudomonadota</taxon>
        <taxon>Alphaproteobacteria</taxon>
        <taxon>Acetobacterales</taxon>
        <taxon>Roseomonadaceae</taxon>
        <taxon>Roseomonas</taxon>
    </lineage>
</organism>